<reference evidence="2 3" key="1">
    <citation type="submission" date="2020-08" db="EMBL/GenBank/DDBJ databases">
        <title>Genome sequence of Sphingomonas sediminicola KACC 15039T.</title>
        <authorList>
            <person name="Hyun D.-W."/>
            <person name="Bae J.-W."/>
        </authorList>
    </citation>
    <scope>NUCLEOTIDE SEQUENCE [LARGE SCALE GENOMIC DNA]</scope>
    <source>
        <strain evidence="2 3">KACC 15039</strain>
    </source>
</reference>
<name>A0ABX6T7F2_9SPHN</name>
<dbReference type="Proteomes" id="UP000516105">
    <property type="component" value="Chromosome"/>
</dbReference>
<gene>
    <name evidence="2" type="ORF">H9L14_12175</name>
</gene>
<evidence type="ECO:0000259" key="1">
    <source>
        <dbReference type="Pfam" id="PF13490"/>
    </source>
</evidence>
<organism evidence="2 3">
    <name type="scientific">Sphingomonas sediminicola</name>
    <dbReference type="NCBI Taxonomy" id="386874"/>
    <lineage>
        <taxon>Bacteria</taxon>
        <taxon>Pseudomonadati</taxon>
        <taxon>Pseudomonadota</taxon>
        <taxon>Alphaproteobacteria</taxon>
        <taxon>Sphingomonadales</taxon>
        <taxon>Sphingomonadaceae</taxon>
        <taxon>Sphingomonas</taxon>
    </lineage>
</organism>
<evidence type="ECO:0000313" key="3">
    <source>
        <dbReference type="Proteomes" id="UP000516105"/>
    </source>
</evidence>
<dbReference type="Pfam" id="PF13490">
    <property type="entry name" value="zf-HC2"/>
    <property type="match status" value="1"/>
</dbReference>
<keyword evidence="3" id="KW-1185">Reference proteome</keyword>
<sequence length="240" mass="25171">MGLLMVEEEKFFAWLDGELSPDEAARVEAAVAADPELSKMAAEHRSMAAGLRGAFGAVEAQPVPERLQAMLKGDGKVASLTDARSRRQARLAQPFWVQAAALAATLAIGVFAGSQLGGGQGSPIHPRDGKLVAAAGLEQALSTQLASAPANTGPRIGLTYRDTSGAICRTFEDRAASGLACREGGDWRIRSLFQGAEGQAADYRMASGGDPQLMEAVDASIDGEPFDAAQEKAAMERGWR</sequence>
<protein>
    <submittedName>
        <fullName evidence="2">Anti-sigma factor</fullName>
    </submittedName>
</protein>
<feature type="domain" description="Putative zinc-finger" evidence="1">
    <location>
        <begin position="9"/>
        <end position="32"/>
    </location>
</feature>
<dbReference type="RefSeq" id="WP_187708302.1">
    <property type="nucleotide sequence ID" value="NZ_CP060782.1"/>
</dbReference>
<proteinExistence type="predicted"/>
<evidence type="ECO:0000313" key="2">
    <source>
        <dbReference type="EMBL" id="QNP45346.1"/>
    </source>
</evidence>
<accession>A0ABX6T7F2</accession>
<dbReference type="InterPro" id="IPR027383">
    <property type="entry name" value="Znf_put"/>
</dbReference>
<dbReference type="EMBL" id="CP060782">
    <property type="protein sequence ID" value="QNP45346.1"/>
    <property type="molecule type" value="Genomic_DNA"/>
</dbReference>